<dbReference type="PANTHER" id="PTHR21621:SF0">
    <property type="entry name" value="BETA-CITRYLGLUTAMATE SYNTHASE B-RELATED"/>
    <property type="match status" value="1"/>
</dbReference>
<dbReference type="GO" id="GO:0005737">
    <property type="term" value="C:cytoplasm"/>
    <property type="evidence" value="ECO:0007669"/>
    <property type="project" value="TreeGrafter"/>
</dbReference>
<dbReference type="SUPFAM" id="SSF56059">
    <property type="entry name" value="Glutathione synthetase ATP-binding domain-like"/>
    <property type="match status" value="1"/>
</dbReference>
<dbReference type="InterPro" id="IPR013651">
    <property type="entry name" value="ATP-grasp_RimK-type"/>
</dbReference>
<dbReference type="Proteomes" id="UP000034816">
    <property type="component" value="Unassembled WGS sequence"/>
</dbReference>
<dbReference type="Gene3D" id="3.30.470.20">
    <property type="entry name" value="ATP-grasp fold, B domain"/>
    <property type="match status" value="1"/>
</dbReference>
<organism evidence="2 3">
    <name type="scientific">candidate division WS6 bacterium GW2011_GWF1_35_23</name>
    <dbReference type="NCBI Taxonomy" id="1619097"/>
    <lineage>
        <taxon>Bacteria</taxon>
        <taxon>Candidatus Dojkabacteria</taxon>
    </lineage>
</organism>
<sequence>MKYLVIDKRPRVKQMEIPTASVRILEELKKKDIPTDFVYNDEIEILFTEGSTQIKAKGIDVKEYTHIIFRGHALHNDRQKRYIIDYIEQHNSDNPEKKVLVQNSKAIKKLPYYNKVAISLLCSQYNLPYFQTYYRTDGKYLEPRDMLKEYPLIIKEYAGINRVEIIDGEEKIKKNVYKIEKDEDFEQEGLKGQNLGDFFLQEFSDTAEDYRVFVKLGKVIGGWKRSASKGFMTVNKGIYEMYNEPDQEMKEIAEKMASILEADFIAVDFMYMNGKPCIQEISLHPGFKAYETKIKGTPVNIAEAIITAF</sequence>
<dbReference type="GO" id="GO:0018169">
    <property type="term" value="F:ribosomal S6-glutamic acid ligase activity"/>
    <property type="evidence" value="ECO:0007669"/>
    <property type="project" value="TreeGrafter"/>
</dbReference>
<evidence type="ECO:0000259" key="1">
    <source>
        <dbReference type="Pfam" id="PF08443"/>
    </source>
</evidence>
<evidence type="ECO:0000313" key="2">
    <source>
        <dbReference type="EMBL" id="KKP76721.1"/>
    </source>
</evidence>
<feature type="domain" description="ATP-grasp fold RimK-type" evidence="1">
    <location>
        <begin position="198"/>
        <end position="307"/>
    </location>
</feature>
<accession>A0A0G0CKK4</accession>
<evidence type="ECO:0000313" key="3">
    <source>
        <dbReference type="Proteomes" id="UP000034816"/>
    </source>
</evidence>
<comment type="caution">
    <text evidence="2">The sequence shown here is derived from an EMBL/GenBank/DDBJ whole genome shotgun (WGS) entry which is preliminary data.</text>
</comment>
<dbReference type="EMBL" id="LBQH01000026">
    <property type="protein sequence ID" value="KKP76721.1"/>
    <property type="molecule type" value="Genomic_DNA"/>
</dbReference>
<proteinExistence type="predicted"/>
<protein>
    <recommendedName>
        <fullName evidence="1">ATP-grasp fold RimK-type domain-containing protein</fullName>
    </recommendedName>
</protein>
<name>A0A0G0CKK4_9BACT</name>
<dbReference type="PANTHER" id="PTHR21621">
    <property type="entry name" value="RIBOSOMAL PROTEIN S6 MODIFICATION PROTEIN"/>
    <property type="match status" value="1"/>
</dbReference>
<dbReference type="GO" id="GO:0009432">
    <property type="term" value="P:SOS response"/>
    <property type="evidence" value="ECO:0007669"/>
    <property type="project" value="TreeGrafter"/>
</dbReference>
<dbReference type="AlphaFoldDB" id="A0A0G0CKK4"/>
<dbReference type="Pfam" id="PF08443">
    <property type="entry name" value="RimK"/>
    <property type="match status" value="1"/>
</dbReference>
<gene>
    <name evidence="2" type="ORF">UR73_C0026G0004</name>
</gene>
<reference evidence="2 3" key="1">
    <citation type="journal article" date="2015" name="Nature">
        <title>rRNA introns, odd ribosomes, and small enigmatic genomes across a large radiation of phyla.</title>
        <authorList>
            <person name="Brown C.T."/>
            <person name="Hug L.A."/>
            <person name="Thomas B.C."/>
            <person name="Sharon I."/>
            <person name="Castelle C.J."/>
            <person name="Singh A."/>
            <person name="Wilkins M.J."/>
            <person name="Williams K.H."/>
            <person name="Banfield J.F."/>
        </authorList>
    </citation>
    <scope>NUCLEOTIDE SEQUENCE [LARGE SCALE GENOMIC DNA]</scope>
</reference>